<dbReference type="Gene3D" id="3.40.50.2000">
    <property type="entry name" value="Glycogen Phosphorylase B"/>
    <property type="match status" value="2"/>
</dbReference>
<keyword evidence="1" id="KW-0328">Glycosyltransferase</keyword>
<dbReference type="CDD" id="cd03820">
    <property type="entry name" value="GT4_AmsD-like"/>
    <property type="match status" value="1"/>
</dbReference>
<evidence type="ECO:0000313" key="6">
    <source>
        <dbReference type="Proteomes" id="UP000078084"/>
    </source>
</evidence>
<dbReference type="EMBL" id="LBNE01000001">
    <property type="protein sequence ID" value="KKO73126.1"/>
    <property type="molecule type" value="Genomic_DNA"/>
</dbReference>
<dbReference type="Pfam" id="PF13692">
    <property type="entry name" value="Glyco_trans_1_4"/>
    <property type="match status" value="1"/>
</dbReference>
<keyword evidence="6" id="KW-1185">Reference proteome</keyword>
<evidence type="ECO:0000313" key="4">
    <source>
        <dbReference type="EMBL" id="KKO73126.1"/>
    </source>
</evidence>
<protein>
    <submittedName>
        <fullName evidence="4">Glycosyl transferase</fullName>
    </submittedName>
    <submittedName>
        <fullName evidence="5">Glycosyltransferase involved in cell wall biosynthesis</fullName>
    </submittedName>
</protein>
<sequence length="374" mass="41026">MKILFLLSSMHGGGAERVAATLANAWAARGDDVVLMPTYSGRGECVYEVAGNVRMVWLADLRGASSGPLRSLKRLCALRRFIRRERPDVIVSFLTNVNIAAVLANFGRRIPLIVCERTHPAAGHNIGKMLARARRWCYPRASAVAVQTEAAAQWVRDSLPGVRRLAIMPNPLPDALLRRPLPLHPETRTTEVHTLMAMGRLTRAKRFDLLIDAFARLAPRYPDWRLRIWGEGPLRPALQEQVERLGLAARVELAGRTAQPWDALADGDAFVLSSEVEGFPNALLEAMALGLPCVAFDCPAGPAEMTRQGEDGLLVPAGDEVALEEALARVMADAALRDELGLRGARQVRERYSLEAVLSRWDALFAELGVVAQP</sequence>
<dbReference type="EMBL" id="SGWZ01000001">
    <property type="protein sequence ID" value="RZS73609.1"/>
    <property type="molecule type" value="Genomic_DNA"/>
</dbReference>
<dbReference type="STRING" id="206506.AAV32_02200"/>
<dbReference type="AlphaFoldDB" id="A0A171KW59"/>
<name>A0A171KW59_9BURK</name>
<dbReference type="PANTHER" id="PTHR12526:SF510">
    <property type="entry name" value="D-INOSITOL 3-PHOSPHATE GLYCOSYLTRANSFERASE"/>
    <property type="match status" value="1"/>
</dbReference>
<dbReference type="PATRIC" id="fig|206506.3.peg.486"/>
<evidence type="ECO:0000256" key="1">
    <source>
        <dbReference type="ARBA" id="ARBA00022676"/>
    </source>
</evidence>
<dbReference type="OrthoDB" id="570545at2"/>
<keyword evidence="2 4" id="KW-0808">Transferase</keyword>
<evidence type="ECO:0000313" key="5">
    <source>
        <dbReference type="EMBL" id="RZS73609.1"/>
    </source>
</evidence>
<evidence type="ECO:0000256" key="2">
    <source>
        <dbReference type="ARBA" id="ARBA00022679"/>
    </source>
</evidence>
<dbReference type="Proteomes" id="UP000292039">
    <property type="component" value="Unassembled WGS sequence"/>
</dbReference>
<dbReference type="PANTHER" id="PTHR12526">
    <property type="entry name" value="GLYCOSYLTRANSFERASE"/>
    <property type="match status" value="1"/>
</dbReference>
<gene>
    <name evidence="4" type="ORF">AAV32_02200</name>
    <name evidence="5" type="ORF">EV679_0807</name>
</gene>
<dbReference type="SUPFAM" id="SSF53756">
    <property type="entry name" value="UDP-Glycosyltransferase/glycogen phosphorylase"/>
    <property type="match status" value="1"/>
</dbReference>
<dbReference type="RefSeq" id="WP_068367073.1">
    <property type="nucleotide sequence ID" value="NZ_CBCSEB010000002.1"/>
</dbReference>
<dbReference type="Pfam" id="PF13579">
    <property type="entry name" value="Glyco_trans_4_4"/>
    <property type="match status" value="1"/>
</dbReference>
<dbReference type="GO" id="GO:0016757">
    <property type="term" value="F:glycosyltransferase activity"/>
    <property type="evidence" value="ECO:0007669"/>
    <property type="project" value="UniProtKB-KW"/>
</dbReference>
<feature type="domain" description="Glycosyltransferase subfamily 4-like N-terminal" evidence="3">
    <location>
        <begin position="13"/>
        <end position="170"/>
    </location>
</feature>
<dbReference type="Proteomes" id="UP000078084">
    <property type="component" value="Unassembled WGS sequence"/>
</dbReference>
<evidence type="ECO:0000313" key="7">
    <source>
        <dbReference type="Proteomes" id="UP000292039"/>
    </source>
</evidence>
<dbReference type="InterPro" id="IPR028098">
    <property type="entry name" value="Glyco_trans_4-like_N"/>
</dbReference>
<reference evidence="5 7" key="2">
    <citation type="submission" date="2019-02" db="EMBL/GenBank/DDBJ databases">
        <title>Genomic Encyclopedia of Type Strains, Phase IV (KMG-IV): sequencing the most valuable type-strain genomes for metagenomic binning, comparative biology and taxonomic classification.</title>
        <authorList>
            <person name="Goeker M."/>
        </authorList>
    </citation>
    <scope>NUCLEOTIDE SEQUENCE [LARGE SCALE GENOMIC DNA]</scope>
    <source>
        <strain evidence="5 7">DSM 16618</strain>
    </source>
</reference>
<proteinExistence type="predicted"/>
<evidence type="ECO:0000259" key="3">
    <source>
        <dbReference type="Pfam" id="PF13579"/>
    </source>
</evidence>
<organism evidence="4 6">
    <name type="scientific">Kerstersia gyiorum</name>
    <dbReference type="NCBI Taxonomy" id="206506"/>
    <lineage>
        <taxon>Bacteria</taxon>
        <taxon>Pseudomonadati</taxon>
        <taxon>Pseudomonadota</taxon>
        <taxon>Betaproteobacteria</taxon>
        <taxon>Burkholderiales</taxon>
        <taxon>Alcaligenaceae</taxon>
        <taxon>Kerstersia</taxon>
    </lineage>
</organism>
<accession>A0A171KW59</accession>
<comment type="caution">
    <text evidence="4">The sequence shown here is derived from an EMBL/GenBank/DDBJ whole genome shotgun (WGS) entry which is preliminary data.</text>
</comment>
<reference evidence="4 6" key="1">
    <citation type="submission" date="2015-04" db="EMBL/GenBank/DDBJ databases">
        <title>Genome sequence of Kerstersia gyiorum CG1.</title>
        <authorList>
            <person name="Greninger A.L."/>
            <person name="Kozyreva V."/>
            <person name="Chaturvedi V."/>
        </authorList>
    </citation>
    <scope>NUCLEOTIDE SEQUENCE [LARGE SCALE GENOMIC DNA]</scope>
    <source>
        <strain evidence="4 6">CG1</strain>
    </source>
</reference>